<dbReference type="AlphaFoldDB" id="A0AAV8ZTL1"/>
<dbReference type="Gene3D" id="3.30.300.30">
    <property type="match status" value="1"/>
</dbReference>
<accession>A0AAV8ZTL1</accession>
<keyword evidence="4" id="KW-0576">Peroxisome</keyword>
<organism evidence="7 8">
    <name type="scientific">Rhamnusium bicolor</name>
    <dbReference type="NCBI Taxonomy" id="1586634"/>
    <lineage>
        <taxon>Eukaryota</taxon>
        <taxon>Metazoa</taxon>
        <taxon>Ecdysozoa</taxon>
        <taxon>Arthropoda</taxon>
        <taxon>Hexapoda</taxon>
        <taxon>Insecta</taxon>
        <taxon>Pterygota</taxon>
        <taxon>Neoptera</taxon>
        <taxon>Endopterygota</taxon>
        <taxon>Coleoptera</taxon>
        <taxon>Polyphaga</taxon>
        <taxon>Cucujiformia</taxon>
        <taxon>Chrysomeloidea</taxon>
        <taxon>Cerambycidae</taxon>
        <taxon>Lepturinae</taxon>
        <taxon>Rhagiini</taxon>
        <taxon>Rhamnusium</taxon>
    </lineage>
</organism>
<dbReference type="PANTHER" id="PTHR24096">
    <property type="entry name" value="LONG-CHAIN-FATTY-ACID--COA LIGASE"/>
    <property type="match status" value="1"/>
</dbReference>
<comment type="subcellular location">
    <subcellularLocation>
        <location evidence="1">Peroxisome</location>
    </subcellularLocation>
</comment>
<evidence type="ECO:0000256" key="5">
    <source>
        <dbReference type="SAM" id="SignalP"/>
    </source>
</evidence>
<evidence type="ECO:0000256" key="3">
    <source>
        <dbReference type="ARBA" id="ARBA00022598"/>
    </source>
</evidence>
<dbReference type="Proteomes" id="UP001162156">
    <property type="component" value="Unassembled WGS sequence"/>
</dbReference>
<dbReference type="InterPro" id="IPR042099">
    <property type="entry name" value="ANL_N_sf"/>
</dbReference>
<sequence length="161" mass="18226">MLMPHVKFLLCYCLTETGCIAASKIEKYNASLEKPDSVGRLSINSKIRIVDLESKENLGPDKFGELYYSGDGLMLGYFKDNEKTLASVENGFFKTGDMAMYDEDGWIYLKGRIEDLIKIENYLFCPIELEDVILAHPYVKDVVVIGNNKDVLACYPYSLPL</sequence>
<evidence type="ECO:0000256" key="4">
    <source>
        <dbReference type="ARBA" id="ARBA00023140"/>
    </source>
</evidence>
<reference evidence="7" key="1">
    <citation type="journal article" date="2023" name="Insect Mol. Biol.">
        <title>Genome sequencing provides insights into the evolution of gene families encoding plant cell wall-degrading enzymes in longhorned beetles.</title>
        <authorList>
            <person name="Shin N.R."/>
            <person name="Okamura Y."/>
            <person name="Kirsch R."/>
            <person name="Pauchet Y."/>
        </authorList>
    </citation>
    <scope>NUCLEOTIDE SEQUENCE</scope>
    <source>
        <strain evidence="7">RBIC_L_NR</strain>
    </source>
</reference>
<evidence type="ECO:0000313" key="8">
    <source>
        <dbReference type="Proteomes" id="UP001162156"/>
    </source>
</evidence>
<gene>
    <name evidence="7" type="ORF">NQ314_000848</name>
</gene>
<proteinExistence type="inferred from homology"/>
<dbReference type="InterPro" id="IPR045851">
    <property type="entry name" value="AMP-bd_C_sf"/>
</dbReference>
<evidence type="ECO:0000256" key="1">
    <source>
        <dbReference type="ARBA" id="ARBA00004275"/>
    </source>
</evidence>
<dbReference type="PANTHER" id="PTHR24096:SF149">
    <property type="entry name" value="AMP-BINDING DOMAIN-CONTAINING PROTEIN-RELATED"/>
    <property type="match status" value="1"/>
</dbReference>
<evidence type="ECO:0000313" key="7">
    <source>
        <dbReference type="EMBL" id="KAJ8971161.1"/>
    </source>
</evidence>
<keyword evidence="8" id="KW-1185">Reference proteome</keyword>
<dbReference type="SUPFAM" id="SSF56801">
    <property type="entry name" value="Acetyl-CoA synthetase-like"/>
    <property type="match status" value="1"/>
</dbReference>
<keyword evidence="3" id="KW-0436">Ligase</keyword>
<dbReference type="Pfam" id="PF00501">
    <property type="entry name" value="AMP-binding"/>
    <property type="match status" value="1"/>
</dbReference>
<protein>
    <recommendedName>
        <fullName evidence="6">AMP-dependent synthetase/ligase domain-containing protein</fullName>
    </recommendedName>
</protein>
<comment type="similarity">
    <text evidence="2">Belongs to the ATP-dependent AMP-binding enzyme family.</text>
</comment>
<evidence type="ECO:0000259" key="6">
    <source>
        <dbReference type="Pfam" id="PF00501"/>
    </source>
</evidence>
<dbReference type="EMBL" id="JANEYF010000248">
    <property type="protein sequence ID" value="KAJ8971161.1"/>
    <property type="molecule type" value="Genomic_DNA"/>
</dbReference>
<comment type="caution">
    <text evidence="7">The sequence shown here is derived from an EMBL/GenBank/DDBJ whole genome shotgun (WGS) entry which is preliminary data.</text>
</comment>
<dbReference type="Gene3D" id="3.40.50.12780">
    <property type="entry name" value="N-terminal domain of ligase-like"/>
    <property type="match status" value="1"/>
</dbReference>
<dbReference type="InterPro" id="IPR000873">
    <property type="entry name" value="AMP-dep_synth/lig_dom"/>
</dbReference>
<feature type="signal peptide" evidence="5">
    <location>
        <begin position="1"/>
        <end position="21"/>
    </location>
</feature>
<evidence type="ECO:0000256" key="2">
    <source>
        <dbReference type="ARBA" id="ARBA00006432"/>
    </source>
</evidence>
<dbReference type="GO" id="GO:0005777">
    <property type="term" value="C:peroxisome"/>
    <property type="evidence" value="ECO:0007669"/>
    <property type="project" value="UniProtKB-SubCell"/>
</dbReference>
<feature type="domain" description="AMP-dependent synthetase/ligase" evidence="6">
    <location>
        <begin position="7"/>
        <end position="78"/>
    </location>
</feature>
<keyword evidence="5" id="KW-0732">Signal</keyword>
<feature type="chain" id="PRO_5043709577" description="AMP-dependent synthetase/ligase domain-containing protein" evidence="5">
    <location>
        <begin position="22"/>
        <end position="161"/>
    </location>
</feature>
<name>A0AAV8ZTL1_9CUCU</name>
<dbReference type="GO" id="GO:0016405">
    <property type="term" value="F:CoA-ligase activity"/>
    <property type="evidence" value="ECO:0007669"/>
    <property type="project" value="TreeGrafter"/>
</dbReference>